<keyword evidence="1" id="KW-0235">DNA replication</keyword>
<dbReference type="GO" id="GO:0006302">
    <property type="term" value="P:double-strand break repair"/>
    <property type="evidence" value="ECO:0007669"/>
    <property type="project" value="TreeGrafter"/>
</dbReference>
<dbReference type="GO" id="GO:0003677">
    <property type="term" value="F:DNA binding"/>
    <property type="evidence" value="ECO:0007669"/>
    <property type="project" value="InterPro"/>
</dbReference>
<organism evidence="3">
    <name type="scientific">marine sediment metagenome</name>
    <dbReference type="NCBI Taxonomy" id="412755"/>
    <lineage>
        <taxon>unclassified sequences</taxon>
        <taxon>metagenomes</taxon>
        <taxon>ecological metagenomes</taxon>
    </lineage>
</organism>
<reference evidence="3" key="1">
    <citation type="journal article" date="2014" name="Front. Microbiol.">
        <title>High frequency of phylogenetically diverse reductive dehalogenase-homologous genes in deep subseafloor sedimentary metagenomes.</title>
        <authorList>
            <person name="Kawai M."/>
            <person name="Futagami T."/>
            <person name="Toyoda A."/>
            <person name="Takaki Y."/>
            <person name="Nishi S."/>
            <person name="Hori S."/>
            <person name="Arai W."/>
            <person name="Tsubouchi T."/>
            <person name="Morono Y."/>
            <person name="Uchiyama I."/>
            <person name="Ito T."/>
            <person name="Fujiyama A."/>
            <person name="Inagaki F."/>
            <person name="Takami H."/>
        </authorList>
    </citation>
    <scope>NUCLEOTIDE SEQUENCE</scope>
    <source>
        <strain evidence="3">Expedition CK06-06</strain>
    </source>
</reference>
<dbReference type="GO" id="GO:0006261">
    <property type="term" value="P:DNA-templated DNA replication"/>
    <property type="evidence" value="ECO:0007669"/>
    <property type="project" value="InterPro"/>
</dbReference>
<accession>X0SMG8</accession>
<dbReference type="EMBL" id="BARS01008676">
    <property type="protein sequence ID" value="GAF82244.1"/>
    <property type="molecule type" value="Genomic_DNA"/>
</dbReference>
<feature type="non-terminal residue" evidence="3">
    <location>
        <position position="1"/>
    </location>
</feature>
<dbReference type="GO" id="GO:0003887">
    <property type="term" value="F:DNA-directed DNA polymerase activity"/>
    <property type="evidence" value="ECO:0007669"/>
    <property type="project" value="InterPro"/>
</dbReference>
<feature type="non-terminal residue" evidence="3">
    <location>
        <position position="364"/>
    </location>
</feature>
<dbReference type="Gene3D" id="1.20.1060.10">
    <property type="entry name" value="Taq DNA Polymerase, Chain T, domain 4"/>
    <property type="match status" value="1"/>
</dbReference>
<dbReference type="Gene3D" id="3.30.420.10">
    <property type="entry name" value="Ribonuclease H-like superfamily/Ribonuclease H"/>
    <property type="match status" value="1"/>
</dbReference>
<dbReference type="InterPro" id="IPR001098">
    <property type="entry name" value="DNA-dir_DNA_pol_A_palm_dom"/>
</dbReference>
<dbReference type="InterPro" id="IPR002298">
    <property type="entry name" value="DNA_polymerase_A"/>
</dbReference>
<feature type="domain" description="DNA-directed DNA polymerase family A palm" evidence="2">
    <location>
        <begin position="252"/>
        <end position="363"/>
    </location>
</feature>
<comment type="caution">
    <text evidence="3">The sequence shown here is derived from an EMBL/GenBank/DDBJ whole genome shotgun (WGS) entry which is preliminary data.</text>
</comment>
<proteinExistence type="predicted"/>
<evidence type="ECO:0000256" key="1">
    <source>
        <dbReference type="ARBA" id="ARBA00022705"/>
    </source>
</evidence>
<dbReference type="PANTHER" id="PTHR10133">
    <property type="entry name" value="DNA POLYMERASE I"/>
    <property type="match status" value="1"/>
</dbReference>
<sequence>PLIVDDLLKAKSESGFPDIRRTARDIRIRPSFNESVDTLNYIYEVGLRGQTIDPDIEVINGELDCIGFAWSPTDAISIPFRDSQGDYFSIEQEYEIMLLVAKIMQEERIGKRGANFIFDSQFLLRKYGIIPRGELHCTQIAQKIMLPDFAAGLDFVTTMHTDIPYYKQDGKQWIKRGAGTWESWWNYNGLDTIATAAAHSDQIQVLTKQGNLDTYNRQRKLIKPLIYMSERGIKLDVSGMIKEKEVEQAKLDINIEALHKEVGYEINHNAPLQLMNYFYKELRIKPYKKRNQKGVYADTTDIDALKRIARRNIKGSNAAKIMLDIRGLAKRISTYLNIGKVDKDGRYRSSYKPVGAETGRLSSG</sequence>
<dbReference type="InterPro" id="IPR012337">
    <property type="entry name" value="RNaseH-like_sf"/>
</dbReference>
<dbReference type="InterPro" id="IPR043502">
    <property type="entry name" value="DNA/RNA_pol_sf"/>
</dbReference>
<protein>
    <recommendedName>
        <fullName evidence="2">DNA-directed DNA polymerase family A palm domain-containing protein</fullName>
    </recommendedName>
</protein>
<evidence type="ECO:0000313" key="3">
    <source>
        <dbReference type="EMBL" id="GAF82244.1"/>
    </source>
</evidence>
<dbReference type="SUPFAM" id="SSF56672">
    <property type="entry name" value="DNA/RNA polymerases"/>
    <property type="match status" value="1"/>
</dbReference>
<gene>
    <name evidence="3" type="ORF">S01H1_16486</name>
</gene>
<name>X0SMG8_9ZZZZ</name>
<evidence type="ECO:0000259" key="2">
    <source>
        <dbReference type="Pfam" id="PF00476"/>
    </source>
</evidence>
<dbReference type="AlphaFoldDB" id="X0SMG8"/>
<dbReference type="PANTHER" id="PTHR10133:SF27">
    <property type="entry name" value="DNA POLYMERASE NU"/>
    <property type="match status" value="1"/>
</dbReference>
<dbReference type="Pfam" id="PF00476">
    <property type="entry name" value="DNA_pol_A"/>
    <property type="match status" value="1"/>
</dbReference>
<dbReference type="InterPro" id="IPR036397">
    <property type="entry name" value="RNaseH_sf"/>
</dbReference>
<dbReference type="SUPFAM" id="SSF53098">
    <property type="entry name" value="Ribonuclease H-like"/>
    <property type="match status" value="1"/>
</dbReference>